<dbReference type="AlphaFoldDB" id="H7EM41"/>
<accession>H7EM41</accession>
<evidence type="ECO:0000313" key="1">
    <source>
        <dbReference type="EMBL" id="EIC01449.1"/>
    </source>
</evidence>
<keyword evidence="2" id="KW-1185">Reference proteome</keyword>
<dbReference type="Proteomes" id="UP000003571">
    <property type="component" value="Unassembled WGS sequence"/>
</dbReference>
<sequence length="54" mass="6314">MKHRLAKIFSLLSLIMMLWGAISAVIFFNHNVNVFGDPSFYEFILIFLHITKEV</sequence>
<name>H7EM41_9SPIR</name>
<dbReference type="STRING" id="907348.TresaDRAFT_1341"/>
<proteinExistence type="predicted"/>
<gene>
    <name evidence="1" type="ORF">TresaDRAFT_1341</name>
</gene>
<reference evidence="1 2" key="1">
    <citation type="submission" date="2011-09" db="EMBL/GenBank/DDBJ databases">
        <title>The draft genome of Treponema saccharophilum DSM 2985.</title>
        <authorList>
            <consortium name="US DOE Joint Genome Institute (JGI-PGF)"/>
            <person name="Lucas S."/>
            <person name="Copeland A."/>
            <person name="Lapidus A."/>
            <person name="Glavina del Rio T."/>
            <person name="Dalin E."/>
            <person name="Tice H."/>
            <person name="Bruce D."/>
            <person name="Goodwin L."/>
            <person name="Pitluck S."/>
            <person name="Peters L."/>
            <person name="Kyrpides N."/>
            <person name="Mavromatis K."/>
            <person name="Ivanova N."/>
            <person name="Markowitz V."/>
            <person name="Cheng J.-F."/>
            <person name="Hugenholtz P."/>
            <person name="Woyke T."/>
            <person name="Wu D."/>
            <person name="Gronow S."/>
            <person name="Wellnitz S."/>
            <person name="Brambilla E."/>
            <person name="Klenk H.-P."/>
            <person name="Eisen J.A."/>
        </authorList>
    </citation>
    <scope>NUCLEOTIDE SEQUENCE [LARGE SCALE GENOMIC DNA]</scope>
    <source>
        <strain evidence="1 2">DSM 2985</strain>
    </source>
</reference>
<dbReference type="PATRIC" id="fig|907348.3.peg.1995"/>
<organism evidence="1 2">
    <name type="scientific">Treponema saccharophilum DSM 2985</name>
    <dbReference type="NCBI Taxonomy" id="907348"/>
    <lineage>
        <taxon>Bacteria</taxon>
        <taxon>Pseudomonadati</taxon>
        <taxon>Spirochaetota</taxon>
        <taxon>Spirochaetia</taxon>
        <taxon>Spirochaetales</taxon>
        <taxon>Treponemataceae</taxon>
        <taxon>Treponema</taxon>
    </lineage>
</organism>
<protein>
    <submittedName>
        <fullName evidence="1">Uncharacterized protein</fullName>
    </submittedName>
</protein>
<dbReference type="EMBL" id="AGRW01000050">
    <property type="protein sequence ID" value="EIC01449.1"/>
    <property type="molecule type" value="Genomic_DNA"/>
</dbReference>
<evidence type="ECO:0000313" key="2">
    <source>
        <dbReference type="Proteomes" id="UP000003571"/>
    </source>
</evidence>
<comment type="caution">
    <text evidence="1">The sequence shown here is derived from an EMBL/GenBank/DDBJ whole genome shotgun (WGS) entry which is preliminary data.</text>
</comment>